<proteinExistence type="predicted"/>
<dbReference type="GO" id="GO:0009055">
    <property type="term" value="F:electron transfer activity"/>
    <property type="evidence" value="ECO:0007669"/>
    <property type="project" value="InterPro"/>
</dbReference>
<dbReference type="PROSITE" id="PS51257">
    <property type="entry name" value="PROKAR_LIPOPROTEIN"/>
    <property type="match status" value="1"/>
</dbReference>
<dbReference type="NCBIfam" id="TIGR04039">
    <property type="entry name" value="MXAN_0977_Heme2"/>
    <property type="match status" value="1"/>
</dbReference>
<dbReference type="GO" id="GO:0042597">
    <property type="term" value="C:periplasmic space"/>
    <property type="evidence" value="ECO:0007669"/>
    <property type="project" value="UniProtKB-SubCell"/>
</dbReference>
<dbReference type="Gene3D" id="1.10.760.10">
    <property type="entry name" value="Cytochrome c-like domain"/>
    <property type="match status" value="2"/>
</dbReference>
<comment type="PTM">
    <text evidence="8">Binds 2 heme groups per subunit.</text>
</comment>
<comment type="subcellular location">
    <subcellularLocation>
        <location evidence="1">Periplasm</location>
    </subcellularLocation>
</comment>
<evidence type="ECO:0000256" key="9">
    <source>
        <dbReference type="PIRSR" id="PIRSR000294-2"/>
    </source>
</evidence>
<keyword evidence="7 9" id="KW-0408">Iron</keyword>
<dbReference type="PROSITE" id="PS51007">
    <property type="entry name" value="CYTC"/>
    <property type="match status" value="1"/>
</dbReference>
<gene>
    <name evidence="12" type="ORF">SAMN05444354_10340</name>
</gene>
<evidence type="ECO:0000256" key="8">
    <source>
        <dbReference type="PIRSR" id="PIRSR000294-1"/>
    </source>
</evidence>
<evidence type="ECO:0000256" key="5">
    <source>
        <dbReference type="ARBA" id="ARBA00022764"/>
    </source>
</evidence>
<keyword evidence="3 9" id="KW-0479">Metal-binding</keyword>
<evidence type="ECO:0000313" key="13">
    <source>
        <dbReference type="Proteomes" id="UP000182719"/>
    </source>
</evidence>
<evidence type="ECO:0000259" key="11">
    <source>
        <dbReference type="PROSITE" id="PS51007"/>
    </source>
</evidence>
<keyword evidence="6" id="KW-0560">Oxidoreductase</keyword>
<dbReference type="InterPro" id="IPR023929">
    <property type="entry name" value="MbnH-like"/>
</dbReference>
<sequence length="383" mass="41184">MSTRMNRWLWLVPALLSVGCGEDNAAAPAPGEAYDWRLPTGFPKPRVPADNPMTAAKVELGRRLFYDTRLSLNGTQSCGSCHEQALAFTDGRVHAEGSTGELHRRNAQGLANVAYATSLTWANPSLGTLELQALTPLFGTEPVELGFAGKQDELLARLGQDADTAARFAEAFPQEAEPVSMATITRALASFQRSLISGNAPYDKYVYGGQVDALSASAKRGLDLFMSERLECNHCHSGFNFLDATVTELTPAPSQPFHNTGLYNLDGKGSYPAEDPGVIELTGQSEDMGRFRASSLRNVALTAPYMHDGSIATLSEVLDHYAAGGKARMGLPQGGASSPLQSGFVRGFTLTAQERQDVLAFLESLTDPEFLSDPRFSNPFSTP</sequence>
<feature type="binding site" description="covalent" evidence="8">
    <location>
        <position position="235"/>
    </location>
    <ligand>
        <name>heme c</name>
        <dbReference type="ChEBI" id="CHEBI:61717"/>
        <label>2</label>
    </ligand>
</feature>
<accession>A0A1H7KVN4</accession>
<dbReference type="InterPro" id="IPR051395">
    <property type="entry name" value="Cytochrome_c_Peroxidase/MauG"/>
</dbReference>
<evidence type="ECO:0000256" key="7">
    <source>
        <dbReference type="ARBA" id="ARBA00023004"/>
    </source>
</evidence>
<evidence type="ECO:0000313" key="12">
    <source>
        <dbReference type="EMBL" id="SEK90802.1"/>
    </source>
</evidence>
<feature type="signal peptide" evidence="10">
    <location>
        <begin position="1"/>
        <end position="25"/>
    </location>
</feature>
<evidence type="ECO:0000256" key="3">
    <source>
        <dbReference type="ARBA" id="ARBA00022723"/>
    </source>
</evidence>
<name>A0A1H7KVN4_STIAU</name>
<dbReference type="PIRSF" id="PIRSF000294">
    <property type="entry name" value="Cytochrome-c_peroxidase"/>
    <property type="match status" value="1"/>
</dbReference>
<dbReference type="InterPro" id="IPR026259">
    <property type="entry name" value="MauG/Cytc_peroxidase"/>
</dbReference>
<feature type="binding site" description="covalent" evidence="8">
    <location>
        <position position="78"/>
    </location>
    <ligand>
        <name>heme c</name>
        <dbReference type="ChEBI" id="CHEBI:61717"/>
        <label>1</label>
    </ligand>
</feature>
<evidence type="ECO:0000256" key="1">
    <source>
        <dbReference type="ARBA" id="ARBA00004418"/>
    </source>
</evidence>
<evidence type="ECO:0000256" key="10">
    <source>
        <dbReference type="SAM" id="SignalP"/>
    </source>
</evidence>
<reference evidence="13" key="1">
    <citation type="submission" date="2016-10" db="EMBL/GenBank/DDBJ databases">
        <authorList>
            <person name="Varghese N."/>
            <person name="Submissions S."/>
        </authorList>
    </citation>
    <scope>NUCLEOTIDE SEQUENCE [LARGE SCALE GENOMIC DNA]</scope>
    <source>
        <strain evidence="13">DSM 17044</strain>
    </source>
</reference>
<comment type="cofactor">
    <cofactor evidence="8">
        <name>heme</name>
        <dbReference type="ChEBI" id="CHEBI:30413"/>
    </cofactor>
    <text evidence="8">Binds 2 heme groups.</text>
</comment>
<keyword evidence="5" id="KW-0574">Periplasm</keyword>
<feature type="chain" id="PRO_5010307553" evidence="10">
    <location>
        <begin position="26"/>
        <end position="383"/>
    </location>
</feature>
<keyword evidence="13" id="KW-1185">Reference proteome</keyword>
<evidence type="ECO:0000256" key="4">
    <source>
        <dbReference type="ARBA" id="ARBA00022729"/>
    </source>
</evidence>
<feature type="domain" description="Cytochrome c" evidence="11">
    <location>
        <begin position="216"/>
        <end position="366"/>
    </location>
</feature>
<keyword evidence="4 10" id="KW-0732">Signal</keyword>
<dbReference type="InterPro" id="IPR004852">
    <property type="entry name" value="Di-haem_cyt_c_peroxidsae"/>
</dbReference>
<dbReference type="EMBL" id="FOAP01000003">
    <property type="protein sequence ID" value="SEK90802.1"/>
    <property type="molecule type" value="Genomic_DNA"/>
</dbReference>
<dbReference type="SUPFAM" id="SSF46626">
    <property type="entry name" value="Cytochrome c"/>
    <property type="match status" value="2"/>
</dbReference>
<dbReference type="GO" id="GO:0020037">
    <property type="term" value="F:heme binding"/>
    <property type="evidence" value="ECO:0007669"/>
    <property type="project" value="InterPro"/>
</dbReference>
<dbReference type="GO" id="GO:0046872">
    <property type="term" value="F:metal ion binding"/>
    <property type="evidence" value="ECO:0007669"/>
    <property type="project" value="UniProtKB-KW"/>
</dbReference>
<protein>
    <submittedName>
        <fullName evidence="12">Cytochrome c peroxidase</fullName>
    </submittedName>
</protein>
<dbReference type="InterPro" id="IPR036909">
    <property type="entry name" value="Cyt_c-like_dom_sf"/>
</dbReference>
<dbReference type="Pfam" id="PF03150">
    <property type="entry name" value="CCP_MauG"/>
    <property type="match status" value="1"/>
</dbReference>
<dbReference type="GO" id="GO:0004130">
    <property type="term" value="F:cytochrome-c peroxidase activity"/>
    <property type="evidence" value="ECO:0007669"/>
    <property type="project" value="TreeGrafter"/>
</dbReference>
<dbReference type="PANTHER" id="PTHR30600">
    <property type="entry name" value="CYTOCHROME C PEROXIDASE-RELATED"/>
    <property type="match status" value="1"/>
</dbReference>
<feature type="binding site" description="covalent" evidence="8">
    <location>
        <position position="232"/>
    </location>
    <ligand>
        <name>heme c</name>
        <dbReference type="ChEBI" id="CHEBI:61717"/>
        <label>2</label>
    </ligand>
</feature>
<evidence type="ECO:0000256" key="2">
    <source>
        <dbReference type="ARBA" id="ARBA00022617"/>
    </source>
</evidence>
<dbReference type="InterPro" id="IPR009056">
    <property type="entry name" value="Cyt_c-like_dom"/>
</dbReference>
<evidence type="ECO:0000256" key="6">
    <source>
        <dbReference type="ARBA" id="ARBA00023002"/>
    </source>
</evidence>
<dbReference type="PANTHER" id="PTHR30600:SF14">
    <property type="entry name" value="CYTOCHROME C PEROXIDASE"/>
    <property type="match status" value="1"/>
</dbReference>
<feature type="binding site" description="axial binding residue" evidence="9">
    <location>
        <position position="236"/>
    </location>
    <ligand>
        <name>heme c</name>
        <dbReference type="ChEBI" id="CHEBI:61717"/>
        <label>2</label>
    </ligand>
    <ligandPart>
        <name>Fe</name>
        <dbReference type="ChEBI" id="CHEBI:18248"/>
    </ligandPart>
</feature>
<dbReference type="AlphaFoldDB" id="A0A1H7KVN4"/>
<keyword evidence="12" id="KW-0575">Peroxidase</keyword>
<feature type="binding site" description="covalent" evidence="8">
    <location>
        <position position="81"/>
    </location>
    <ligand>
        <name>heme c</name>
        <dbReference type="ChEBI" id="CHEBI:61717"/>
        <label>1</label>
    </ligand>
</feature>
<keyword evidence="2 8" id="KW-0349">Heme</keyword>
<feature type="binding site" description="axial binding residue" evidence="9">
    <location>
        <position position="82"/>
    </location>
    <ligand>
        <name>heme c</name>
        <dbReference type="ChEBI" id="CHEBI:61717"/>
        <label>1</label>
    </ligand>
    <ligandPart>
        <name>Fe</name>
        <dbReference type="ChEBI" id="CHEBI:18248"/>
    </ligandPart>
</feature>
<dbReference type="Proteomes" id="UP000182719">
    <property type="component" value="Unassembled WGS sequence"/>
</dbReference>
<organism evidence="12 13">
    <name type="scientific">Stigmatella aurantiaca</name>
    <dbReference type="NCBI Taxonomy" id="41"/>
    <lineage>
        <taxon>Bacteria</taxon>
        <taxon>Pseudomonadati</taxon>
        <taxon>Myxococcota</taxon>
        <taxon>Myxococcia</taxon>
        <taxon>Myxococcales</taxon>
        <taxon>Cystobacterineae</taxon>
        <taxon>Archangiaceae</taxon>
        <taxon>Stigmatella</taxon>
    </lineage>
</organism>